<protein>
    <submittedName>
        <fullName evidence="2">Uncharacterized protein</fullName>
    </submittedName>
</protein>
<evidence type="ECO:0000313" key="3">
    <source>
        <dbReference type="Proteomes" id="UP001302321"/>
    </source>
</evidence>
<sequence length="429" mass="47812">MDSKRAACANTTFSPFVPSPGWECKRCVLFNKVFRSHDFLNQLWKKNIRSEFIGSKLDDLVAQSATQGSHYIDLAKPRERAASILAYLHTHKYREDTCEAEITSPDGGKITLNIWQWVHQAQHAEVDSFERSFPADKIDSVRYAFVIGARHRVEDQAMHVIEKRRFKPLAGQGFEFYQFGDVIIYPKPWGMFSILLGLILDSQNDTTAKAHKNKRNGNVPADPFSLSPTKARENIVLASECEIPRNKPHKEIRVATDALPPVTKTTLAAESSGQTLNKGKTEAGITSEPHEISLGKRKRQKVPDSLDQPVPKKVKEEASVASEDYEVHRKKTPARRKAFPKHDGENGAAKKDSKGEGSQARKPLPKHDGANGASKGDSKEEGSQAPKPLLGPDTVFCLSPDMIQFHGQQQDNTEASTKSQPRSKRNLNT</sequence>
<accession>A0AAN6VWA9</accession>
<evidence type="ECO:0000256" key="1">
    <source>
        <dbReference type="SAM" id="MobiDB-lite"/>
    </source>
</evidence>
<keyword evidence="3" id="KW-1185">Reference proteome</keyword>
<proteinExistence type="predicted"/>
<feature type="compositionally biased region" description="Basic and acidic residues" evidence="1">
    <location>
        <begin position="340"/>
        <end position="355"/>
    </location>
</feature>
<reference evidence="2" key="2">
    <citation type="submission" date="2023-05" db="EMBL/GenBank/DDBJ databases">
        <authorList>
            <consortium name="Lawrence Berkeley National Laboratory"/>
            <person name="Steindorff A."/>
            <person name="Hensen N."/>
            <person name="Bonometti L."/>
            <person name="Westerberg I."/>
            <person name="Brannstrom I.O."/>
            <person name="Guillou S."/>
            <person name="Cros-Aarteil S."/>
            <person name="Calhoun S."/>
            <person name="Haridas S."/>
            <person name="Kuo A."/>
            <person name="Mondo S."/>
            <person name="Pangilinan J."/>
            <person name="Riley R."/>
            <person name="Labutti K."/>
            <person name="Andreopoulos B."/>
            <person name="Lipzen A."/>
            <person name="Chen C."/>
            <person name="Yanf M."/>
            <person name="Daum C."/>
            <person name="Ng V."/>
            <person name="Clum A."/>
            <person name="Ohm R."/>
            <person name="Martin F."/>
            <person name="Silar P."/>
            <person name="Natvig D."/>
            <person name="Lalanne C."/>
            <person name="Gautier V."/>
            <person name="Ament-Velasquez S.L."/>
            <person name="Kruys A."/>
            <person name="Hutchinson M.I."/>
            <person name="Powell A.J."/>
            <person name="Barry K."/>
            <person name="Miller A.N."/>
            <person name="Grigoriev I.V."/>
            <person name="Debuchy R."/>
            <person name="Gladieux P."/>
            <person name="Thoren M.H."/>
            <person name="Johannesson H."/>
        </authorList>
    </citation>
    <scope>NUCLEOTIDE SEQUENCE</scope>
    <source>
        <strain evidence="2">CBS 892.96</strain>
    </source>
</reference>
<comment type="caution">
    <text evidence="2">The sequence shown here is derived from an EMBL/GenBank/DDBJ whole genome shotgun (WGS) entry which is preliminary data.</text>
</comment>
<feature type="compositionally biased region" description="Polar residues" evidence="1">
    <location>
        <begin position="267"/>
        <end position="278"/>
    </location>
</feature>
<reference evidence="2" key="1">
    <citation type="journal article" date="2023" name="Mol. Phylogenet. Evol.">
        <title>Genome-scale phylogeny and comparative genomics of the fungal order Sordariales.</title>
        <authorList>
            <person name="Hensen N."/>
            <person name="Bonometti L."/>
            <person name="Westerberg I."/>
            <person name="Brannstrom I.O."/>
            <person name="Guillou S."/>
            <person name="Cros-Aarteil S."/>
            <person name="Calhoun S."/>
            <person name="Haridas S."/>
            <person name="Kuo A."/>
            <person name="Mondo S."/>
            <person name="Pangilinan J."/>
            <person name="Riley R."/>
            <person name="LaButti K."/>
            <person name="Andreopoulos B."/>
            <person name="Lipzen A."/>
            <person name="Chen C."/>
            <person name="Yan M."/>
            <person name="Daum C."/>
            <person name="Ng V."/>
            <person name="Clum A."/>
            <person name="Steindorff A."/>
            <person name="Ohm R.A."/>
            <person name="Martin F."/>
            <person name="Silar P."/>
            <person name="Natvig D.O."/>
            <person name="Lalanne C."/>
            <person name="Gautier V."/>
            <person name="Ament-Velasquez S.L."/>
            <person name="Kruys A."/>
            <person name="Hutchinson M.I."/>
            <person name="Powell A.J."/>
            <person name="Barry K."/>
            <person name="Miller A.N."/>
            <person name="Grigoriev I.V."/>
            <person name="Debuchy R."/>
            <person name="Gladieux P."/>
            <person name="Hiltunen Thoren M."/>
            <person name="Johannesson H."/>
        </authorList>
    </citation>
    <scope>NUCLEOTIDE SEQUENCE</scope>
    <source>
        <strain evidence="2">CBS 892.96</strain>
    </source>
</reference>
<dbReference type="Proteomes" id="UP001302321">
    <property type="component" value="Unassembled WGS sequence"/>
</dbReference>
<dbReference type="AlphaFoldDB" id="A0AAN6VWA9"/>
<feature type="compositionally biased region" description="Polar residues" evidence="1">
    <location>
        <begin position="406"/>
        <end position="420"/>
    </location>
</feature>
<evidence type="ECO:0000313" key="2">
    <source>
        <dbReference type="EMBL" id="KAK4170989.1"/>
    </source>
</evidence>
<feature type="compositionally biased region" description="Basic residues" evidence="1">
    <location>
        <begin position="328"/>
        <end position="339"/>
    </location>
</feature>
<feature type="region of interest" description="Disordered" evidence="1">
    <location>
        <begin position="267"/>
        <end position="429"/>
    </location>
</feature>
<gene>
    <name evidence="2" type="ORF">QBC36DRAFT_316208</name>
</gene>
<name>A0AAN6VWA9_9PEZI</name>
<organism evidence="2 3">
    <name type="scientific">Triangularia setosa</name>
    <dbReference type="NCBI Taxonomy" id="2587417"/>
    <lineage>
        <taxon>Eukaryota</taxon>
        <taxon>Fungi</taxon>
        <taxon>Dikarya</taxon>
        <taxon>Ascomycota</taxon>
        <taxon>Pezizomycotina</taxon>
        <taxon>Sordariomycetes</taxon>
        <taxon>Sordariomycetidae</taxon>
        <taxon>Sordariales</taxon>
        <taxon>Podosporaceae</taxon>
        <taxon>Triangularia</taxon>
    </lineage>
</organism>
<dbReference type="EMBL" id="MU866677">
    <property type="protein sequence ID" value="KAK4170989.1"/>
    <property type="molecule type" value="Genomic_DNA"/>
</dbReference>